<dbReference type="PANTHER" id="PTHR36435:SF1">
    <property type="entry name" value="CAAX AMINO TERMINAL PROTEASE FAMILY PROTEIN"/>
    <property type="match status" value="1"/>
</dbReference>
<dbReference type="InterPro" id="IPR052710">
    <property type="entry name" value="CAAX_protease"/>
</dbReference>
<feature type="transmembrane region" description="Helical" evidence="1">
    <location>
        <begin position="137"/>
        <end position="157"/>
    </location>
</feature>
<gene>
    <name evidence="3" type="ORF">OBE_03131</name>
</gene>
<keyword evidence="1" id="KW-0472">Membrane</keyword>
<comment type="caution">
    <text evidence="3">The sequence shown here is derived from an EMBL/GenBank/DDBJ whole genome shotgun (WGS) entry which is preliminary data.</text>
</comment>
<dbReference type="AlphaFoldDB" id="K1TWH8"/>
<dbReference type="PANTHER" id="PTHR36435">
    <property type="entry name" value="SLR1288 PROTEIN"/>
    <property type="match status" value="1"/>
</dbReference>
<name>K1TWH8_9ZZZZ</name>
<dbReference type="InterPro" id="IPR003675">
    <property type="entry name" value="Rce1/LyrA-like_dom"/>
</dbReference>
<feature type="domain" description="CAAX prenyl protease 2/Lysostaphin resistance protein A-like" evidence="2">
    <location>
        <begin position="35"/>
        <end position="120"/>
    </location>
</feature>
<evidence type="ECO:0000256" key="1">
    <source>
        <dbReference type="SAM" id="Phobius"/>
    </source>
</evidence>
<sequence>FLGLANAGNLFGGLLARGLGVTTSSTALPAGGLDLFIRYFSLCVVPAVLEEIYFRGALQGIMRPSGSSVAIFAPALLFALLHLDLAQSITALVCGIFLGWLVERSGSILPGMLLHFINNTLAFLSLYLRQYAPEQLAVVYELILLVALPLAALFLVWRVKAQGFSFSAGLRGG</sequence>
<keyword evidence="1" id="KW-0812">Transmembrane</keyword>
<dbReference type="Pfam" id="PF02517">
    <property type="entry name" value="Rce1-like"/>
    <property type="match status" value="1"/>
</dbReference>
<feature type="transmembrane region" description="Helical" evidence="1">
    <location>
        <begin position="36"/>
        <end position="54"/>
    </location>
</feature>
<feature type="non-terminal residue" evidence="3">
    <location>
        <position position="173"/>
    </location>
</feature>
<keyword evidence="1" id="KW-1133">Transmembrane helix</keyword>
<proteinExistence type="predicted"/>
<dbReference type="GO" id="GO:0080120">
    <property type="term" value="P:CAAX-box protein maturation"/>
    <property type="evidence" value="ECO:0007669"/>
    <property type="project" value="UniProtKB-ARBA"/>
</dbReference>
<protein>
    <submittedName>
        <fullName evidence="3">Abortive infection protein</fullName>
    </submittedName>
</protein>
<dbReference type="EMBL" id="AJWZ01002072">
    <property type="protein sequence ID" value="EKC71964.1"/>
    <property type="molecule type" value="Genomic_DNA"/>
</dbReference>
<evidence type="ECO:0000313" key="3">
    <source>
        <dbReference type="EMBL" id="EKC71964.1"/>
    </source>
</evidence>
<accession>K1TWH8</accession>
<dbReference type="GO" id="GO:0004175">
    <property type="term" value="F:endopeptidase activity"/>
    <property type="evidence" value="ECO:0007669"/>
    <property type="project" value="UniProtKB-ARBA"/>
</dbReference>
<feature type="transmembrane region" description="Helical" evidence="1">
    <location>
        <begin position="108"/>
        <end position="128"/>
    </location>
</feature>
<reference evidence="3" key="1">
    <citation type="journal article" date="2013" name="Environ. Microbiol.">
        <title>Microbiota from the distal guts of lean and obese adolescents exhibit partial functional redundancy besides clear differences in community structure.</title>
        <authorList>
            <person name="Ferrer M."/>
            <person name="Ruiz A."/>
            <person name="Lanza F."/>
            <person name="Haange S.B."/>
            <person name="Oberbach A."/>
            <person name="Till H."/>
            <person name="Bargiela R."/>
            <person name="Campoy C."/>
            <person name="Segura M.T."/>
            <person name="Richter M."/>
            <person name="von Bergen M."/>
            <person name="Seifert J."/>
            <person name="Suarez A."/>
        </authorList>
    </citation>
    <scope>NUCLEOTIDE SEQUENCE</scope>
</reference>
<evidence type="ECO:0000259" key="2">
    <source>
        <dbReference type="Pfam" id="PF02517"/>
    </source>
</evidence>
<feature type="non-terminal residue" evidence="3">
    <location>
        <position position="1"/>
    </location>
</feature>
<organism evidence="3">
    <name type="scientific">human gut metagenome</name>
    <dbReference type="NCBI Taxonomy" id="408170"/>
    <lineage>
        <taxon>unclassified sequences</taxon>
        <taxon>metagenomes</taxon>
        <taxon>organismal metagenomes</taxon>
    </lineage>
</organism>
<feature type="transmembrane region" description="Helical" evidence="1">
    <location>
        <begin position="75"/>
        <end position="102"/>
    </location>
</feature>